<organism evidence="16 17">
    <name type="scientific">Saccharomyces eubayanus</name>
    <name type="common">Yeast</name>
    <dbReference type="NCBI Taxonomy" id="1080349"/>
    <lineage>
        <taxon>Eukaryota</taxon>
        <taxon>Fungi</taxon>
        <taxon>Dikarya</taxon>
        <taxon>Ascomycota</taxon>
        <taxon>Saccharomycotina</taxon>
        <taxon>Saccharomycetes</taxon>
        <taxon>Saccharomycetales</taxon>
        <taxon>Saccharomycetaceae</taxon>
        <taxon>Saccharomyces</taxon>
    </lineage>
</organism>
<evidence type="ECO:0000256" key="3">
    <source>
        <dbReference type="ARBA" id="ARBA00004755"/>
    </source>
</evidence>
<sequence>MTAAKPNPYAAKPGDYLSNVNNFQLIDSTLREGEQFANAFFDTEKKIEIAKALDDFGVDYIELTSPVASEQSKKDCEAICKLGLKAKILTHIRCHMDDARVAVETGVDGVDVVIGTSKFLRQYSHGKDMNYIAKSAVEVIEFVKSKGIEIRFSSEDSFRSDLVDLLNIYKTVDKIGVNRVGIADTVGCANPRQVYELIRTLKSVVSCDIECHFHNDTGCAIANAYTALEGGARLIDVSVLGIGERNGITPLGGLMARMIVAAPEYVKSKYKLHKIRDIENLVADAVEVNIPFNNPITGFCAFTHKAGIHAKAILANPSTYEILDPQDFGMKRYIHFANRLTGWNAIKARVDQLNLNLTDSQVKEITAKIKKLGDVRALNIDDVDSIIKNFHAEVTTPQLQSARKNKQEDSDVPALNSVPAVKRAKPTV</sequence>
<keyword evidence="8" id="KW-0479">Metal-binding</keyword>
<evidence type="ECO:0000256" key="7">
    <source>
        <dbReference type="ARBA" id="ARBA00022679"/>
    </source>
</evidence>
<dbReference type="EC" id="2.3.3.14" evidence="5"/>
<keyword evidence="7 13" id="KW-0808">Transferase</keyword>
<evidence type="ECO:0000259" key="15">
    <source>
        <dbReference type="PROSITE" id="PS50991"/>
    </source>
</evidence>
<keyword evidence="6" id="KW-0028">Amino-acid biosynthesis</keyword>
<keyword evidence="9" id="KW-0460">Magnesium</keyword>
<dbReference type="Proteomes" id="UP001152964">
    <property type="component" value="Chromosome 4"/>
</dbReference>
<evidence type="ECO:0000256" key="10">
    <source>
        <dbReference type="ARBA" id="ARBA00023154"/>
    </source>
</evidence>
<evidence type="ECO:0000256" key="2">
    <source>
        <dbReference type="ARBA" id="ARBA00001946"/>
    </source>
</evidence>
<dbReference type="InterPro" id="IPR054691">
    <property type="entry name" value="LeuA/HCS_post-cat"/>
</dbReference>
<dbReference type="InterPro" id="IPR002034">
    <property type="entry name" value="AIPM/Hcit_synth_CS"/>
</dbReference>
<evidence type="ECO:0000313" key="16">
    <source>
        <dbReference type="EMBL" id="CAI1890288.1"/>
    </source>
</evidence>
<dbReference type="HAMAP" id="MF_02222">
    <property type="entry name" value="Homocitr_synth_fung_arch"/>
    <property type="match status" value="1"/>
</dbReference>
<dbReference type="NCBIfam" id="TIGR02146">
    <property type="entry name" value="LysS_fung_arch"/>
    <property type="match status" value="1"/>
</dbReference>
<dbReference type="InterPro" id="IPR050073">
    <property type="entry name" value="2-IPM_HCS-like"/>
</dbReference>
<evidence type="ECO:0000256" key="9">
    <source>
        <dbReference type="ARBA" id="ARBA00022842"/>
    </source>
</evidence>
<comment type="cofactor">
    <cofactor evidence="2">
        <name>Mg(2+)</name>
        <dbReference type="ChEBI" id="CHEBI:18420"/>
    </cofactor>
</comment>
<protein>
    <recommendedName>
        <fullName evidence="5">homocitrate synthase</fullName>
        <ecNumber evidence="5">2.3.3.14</ecNumber>
    </recommendedName>
</protein>
<dbReference type="SUPFAM" id="SSF51569">
    <property type="entry name" value="Aldolase"/>
    <property type="match status" value="1"/>
</dbReference>
<dbReference type="InterPro" id="IPR000891">
    <property type="entry name" value="PYR_CT"/>
</dbReference>
<dbReference type="InterPro" id="IPR011872">
    <property type="entry name" value="Homocitrate_synth"/>
</dbReference>
<evidence type="ECO:0000256" key="11">
    <source>
        <dbReference type="ARBA" id="ARBA00023211"/>
    </source>
</evidence>
<dbReference type="PROSITE" id="PS00815">
    <property type="entry name" value="AIPM_HOMOCIT_SYNTH_1"/>
    <property type="match status" value="1"/>
</dbReference>
<evidence type="ECO:0000313" key="17">
    <source>
        <dbReference type="Proteomes" id="UP001152964"/>
    </source>
</evidence>
<dbReference type="Pfam" id="PF22617">
    <property type="entry name" value="HCS_D2"/>
    <property type="match status" value="1"/>
</dbReference>
<dbReference type="Gene3D" id="1.10.238.260">
    <property type="match status" value="1"/>
</dbReference>
<dbReference type="Pfam" id="PF00682">
    <property type="entry name" value="HMGL-like"/>
    <property type="match status" value="1"/>
</dbReference>
<evidence type="ECO:0000256" key="12">
    <source>
        <dbReference type="ARBA" id="ARBA00048363"/>
    </source>
</evidence>
<evidence type="ECO:0000256" key="14">
    <source>
        <dbReference type="SAM" id="MobiDB-lite"/>
    </source>
</evidence>
<feature type="region of interest" description="Disordered" evidence="14">
    <location>
        <begin position="397"/>
        <end position="428"/>
    </location>
</feature>
<comment type="similarity">
    <text evidence="4">Belongs to the alpha-IPM synthase/homocitrate synthase family. Homocitrate synthase LYS20/LYS21 subfamily.</text>
</comment>
<gene>
    <name evidence="16" type="primary">U6500D00690</name>
    <name evidence="16" type="ORF">SEUBUCD650_0D00690</name>
</gene>
<dbReference type="CDD" id="cd07948">
    <property type="entry name" value="DRE_TIM_HCS"/>
    <property type="match status" value="1"/>
</dbReference>
<evidence type="ECO:0000256" key="6">
    <source>
        <dbReference type="ARBA" id="ARBA00022605"/>
    </source>
</evidence>
<reference evidence="16" key="1">
    <citation type="submission" date="2022-08" db="EMBL/GenBank/DDBJ databases">
        <authorList>
            <person name="Byrne P K."/>
        </authorList>
    </citation>
    <scope>NUCLEOTIDE SEQUENCE</scope>
    <source>
        <strain evidence="16">UCD650</strain>
    </source>
</reference>
<keyword evidence="17" id="KW-1185">Reference proteome</keyword>
<accession>A0ABN8VQ62</accession>
<dbReference type="PANTHER" id="PTHR10277:SF48">
    <property type="entry name" value="HOMOCITRATE SYNTHASE, CYTOSOLIC ISOZYME-RELATED"/>
    <property type="match status" value="1"/>
</dbReference>
<evidence type="ECO:0000256" key="13">
    <source>
        <dbReference type="RuleBase" id="RU003523"/>
    </source>
</evidence>
<name>A0ABN8VQ62_SACEU</name>
<dbReference type="EMBL" id="OX291494">
    <property type="protein sequence ID" value="CAI1890288.1"/>
    <property type="molecule type" value="Genomic_DNA"/>
</dbReference>
<dbReference type="Gene3D" id="3.20.20.70">
    <property type="entry name" value="Aldolase class I"/>
    <property type="match status" value="1"/>
</dbReference>
<dbReference type="PROSITE" id="PS00816">
    <property type="entry name" value="AIPM_HOMOCIT_SYNTH_2"/>
    <property type="match status" value="1"/>
</dbReference>
<dbReference type="InterPro" id="IPR013785">
    <property type="entry name" value="Aldolase_TIM"/>
</dbReference>
<keyword evidence="10" id="KW-0457">Lysine biosynthesis</keyword>
<dbReference type="PROSITE" id="PS50991">
    <property type="entry name" value="PYR_CT"/>
    <property type="match status" value="1"/>
</dbReference>
<evidence type="ECO:0000256" key="4">
    <source>
        <dbReference type="ARBA" id="ARBA00006361"/>
    </source>
</evidence>
<keyword evidence="11" id="KW-0464">Manganese</keyword>
<evidence type="ECO:0000256" key="5">
    <source>
        <dbReference type="ARBA" id="ARBA00012974"/>
    </source>
</evidence>
<comment type="pathway">
    <text evidence="3">Amino-acid biosynthesis; L-lysine biosynthesis via AAA pathway; L-alpha-aminoadipate from 2-oxoglutarate: step 1/5.</text>
</comment>
<comment type="cofactor">
    <cofactor evidence="1">
        <name>Mn(2+)</name>
        <dbReference type="ChEBI" id="CHEBI:29035"/>
    </cofactor>
</comment>
<dbReference type="InterPro" id="IPR048253">
    <property type="entry name" value="DRE_TIM_HCS_fun_bact"/>
</dbReference>
<proteinExistence type="inferred from homology"/>
<evidence type="ECO:0000256" key="1">
    <source>
        <dbReference type="ARBA" id="ARBA00001936"/>
    </source>
</evidence>
<feature type="domain" description="Pyruvate carboxyltransferase" evidence="15">
    <location>
        <begin position="23"/>
        <end position="276"/>
    </location>
</feature>
<comment type="catalytic activity">
    <reaction evidence="12">
        <text>acetyl-CoA + 2-oxoglutarate + H2O = (2R)-homocitrate + CoA + H(+)</text>
        <dbReference type="Rhea" id="RHEA:12929"/>
        <dbReference type="ChEBI" id="CHEBI:15377"/>
        <dbReference type="ChEBI" id="CHEBI:15378"/>
        <dbReference type="ChEBI" id="CHEBI:16810"/>
        <dbReference type="ChEBI" id="CHEBI:57287"/>
        <dbReference type="ChEBI" id="CHEBI:57288"/>
        <dbReference type="ChEBI" id="CHEBI:58884"/>
        <dbReference type="EC" id="2.3.3.14"/>
    </reaction>
    <physiologicalReaction direction="left-to-right" evidence="12">
        <dbReference type="Rhea" id="RHEA:12930"/>
    </physiologicalReaction>
</comment>
<evidence type="ECO:0000256" key="8">
    <source>
        <dbReference type="ARBA" id="ARBA00022723"/>
    </source>
</evidence>
<dbReference type="PANTHER" id="PTHR10277">
    <property type="entry name" value="HOMOCITRATE SYNTHASE-RELATED"/>
    <property type="match status" value="1"/>
</dbReference>